<keyword evidence="2" id="KW-1185">Reference proteome</keyword>
<evidence type="ECO:0000313" key="2">
    <source>
        <dbReference type="Proteomes" id="UP001341840"/>
    </source>
</evidence>
<gene>
    <name evidence="1" type="ORF">PIB30_106160</name>
</gene>
<accession>A0ABU6XY92</accession>
<evidence type="ECO:0000313" key="1">
    <source>
        <dbReference type="EMBL" id="MED6202491.1"/>
    </source>
</evidence>
<comment type="caution">
    <text evidence="1">The sequence shown here is derived from an EMBL/GenBank/DDBJ whole genome shotgun (WGS) entry which is preliminary data.</text>
</comment>
<proteinExistence type="predicted"/>
<sequence>MTQRYNGALSRCFEACQVGATSNGRIAIVHRGLDRIFNELDQYEEEEKEQAKMKGRTTMSHERLHIQVVYIIAD</sequence>
<dbReference type="Proteomes" id="UP001341840">
    <property type="component" value="Unassembled WGS sequence"/>
</dbReference>
<reference evidence="1 2" key="1">
    <citation type="journal article" date="2023" name="Plants (Basel)">
        <title>Bridging the Gap: Combining Genomics and Transcriptomics Approaches to Understand Stylosanthes scabra, an Orphan Legume from the Brazilian Caatinga.</title>
        <authorList>
            <person name="Ferreira-Neto J.R.C."/>
            <person name="da Silva M.D."/>
            <person name="Binneck E."/>
            <person name="de Melo N.F."/>
            <person name="da Silva R.H."/>
            <person name="de Melo A.L.T.M."/>
            <person name="Pandolfi V."/>
            <person name="Bustamante F.O."/>
            <person name="Brasileiro-Vidal A.C."/>
            <person name="Benko-Iseppon A.M."/>
        </authorList>
    </citation>
    <scope>NUCLEOTIDE SEQUENCE [LARGE SCALE GENOMIC DNA]</scope>
    <source>
        <tissue evidence="1">Leaves</tissue>
    </source>
</reference>
<dbReference type="EMBL" id="JASCZI010215555">
    <property type="protein sequence ID" value="MED6202491.1"/>
    <property type="molecule type" value="Genomic_DNA"/>
</dbReference>
<name>A0ABU6XY92_9FABA</name>
<organism evidence="1 2">
    <name type="scientific">Stylosanthes scabra</name>
    <dbReference type="NCBI Taxonomy" id="79078"/>
    <lineage>
        <taxon>Eukaryota</taxon>
        <taxon>Viridiplantae</taxon>
        <taxon>Streptophyta</taxon>
        <taxon>Embryophyta</taxon>
        <taxon>Tracheophyta</taxon>
        <taxon>Spermatophyta</taxon>
        <taxon>Magnoliopsida</taxon>
        <taxon>eudicotyledons</taxon>
        <taxon>Gunneridae</taxon>
        <taxon>Pentapetalae</taxon>
        <taxon>rosids</taxon>
        <taxon>fabids</taxon>
        <taxon>Fabales</taxon>
        <taxon>Fabaceae</taxon>
        <taxon>Papilionoideae</taxon>
        <taxon>50 kb inversion clade</taxon>
        <taxon>dalbergioids sensu lato</taxon>
        <taxon>Dalbergieae</taxon>
        <taxon>Pterocarpus clade</taxon>
        <taxon>Stylosanthes</taxon>
    </lineage>
</organism>
<protein>
    <submittedName>
        <fullName evidence="1">Uncharacterized protein</fullName>
    </submittedName>
</protein>